<evidence type="ECO:0000256" key="1">
    <source>
        <dbReference type="ARBA" id="ARBA00023015"/>
    </source>
</evidence>
<proteinExistence type="predicted"/>
<evidence type="ECO:0000256" key="3">
    <source>
        <dbReference type="ARBA" id="ARBA00023163"/>
    </source>
</evidence>
<dbReference type="InterPro" id="IPR036390">
    <property type="entry name" value="WH_DNA-bd_sf"/>
</dbReference>
<dbReference type="SMART" id="SM00347">
    <property type="entry name" value="HTH_MARR"/>
    <property type="match status" value="1"/>
</dbReference>
<dbReference type="KEGG" id="azc:AZC_3183"/>
<reference evidence="5 6" key="4">
    <citation type="journal article" date="2009" name="Appl. Environ. Microbiol.">
        <title>Comparative genome-wide transcriptional profiling of Azorhizobium caulinodans ORS571 grown under free-living and symbiotic conditions.</title>
        <authorList>
            <person name="Tsukada S."/>
            <person name="Aono T."/>
            <person name="Akiba N."/>
            <person name="Lee KB."/>
            <person name="Liu CT."/>
            <person name="Toyazaki H."/>
            <person name="Oyaizu H."/>
        </authorList>
    </citation>
    <scope>NUCLEOTIDE SEQUENCE [LARGE SCALE GENOMIC DNA]</scope>
    <source>
        <strain evidence="6">ATCC 43989 / DSM 5975 / JCM 20966 / LMG 6465 / NBRC 14845 / NCIMB 13405 / ORS 571</strain>
    </source>
</reference>
<dbReference type="GO" id="GO:0003700">
    <property type="term" value="F:DNA-binding transcription factor activity"/>
    <property type="evidence" value="ECO:0007669"/>
    <property type="project" value="InterPro"/>
</dbReference>
<feature type="domain" description="HTH marR-type" evidence="4">
    <location>
        <begin position="23"/>
        <end position="157"/>
    </location>
</feature>
<evidence type="ECO:0000259" key="4">
    <source>
        <dbReference type="PROSITE" id="PS50995"/>
    </source>
</evidence>
<name>A8ICA7_AZOC5</name>
<dbReference type="InterPro" id="IPR036388">
    <property type="entry name" value="WH-like_DNA-bd_sf"/>
</dbReference>
<evidence type="ECO:0000256" key="2">
    <source>
        <dbReference type="ARBA" id="ARBA00023125"/>
    </source>
</evidence>
<dbReference type="STRING" id="438753.AZC_3183"/>
<dbReference type="Pfam" id="PF12802">
    <property type="entry name" value="MarR_2"/>
    <property type="match status" value="1"/>
</dbReference>
<reference evidence="5 6" key="5">
    <citation type="journal article" date="2010" name="Appl. Environ. Microbiol.">
        <title>phrR-like gene praR of Azorhizobium caulinodans ORS571 is essential for symbiosis with Sesbania rostrata and is involved in expression of reb genes.</title>
        <authorList>
            <person name="Akiba N."/>
            <person name="Aono T."/>
            <person name="Toyazaki H."/>
            <person name="Sato S."/>
            <person name="Oyaizu H."/>
        </authorList>
    </citation>
    <scope>NUCLEOTIDE SEQUENCE [LARGE SCALE GENOMIC DNA]</scope>
    <source>
        <strain evidence="6">ATCC 43989 / DSM 5975 / JCM 20966 / LMG 6465 / NBRC 14845 / NCIMB 13405 / ORS 571</strain>
    </source>
</reference>
<gene>
    <name evidence="5" type="primary">marR</name>
    <name evidence="5" type="ordered locus">AZC_3183</name>
</gene>
<dbReference type="InterPro" id="IPR000835">
    <property type="entry name" value="HTH_MarR-typ"/>
</dbReference>
<dbReference type="InterPro" id="IPR039422">
    <property type="entry name" value="MarR/SlyA-like"/>
</dbReference>
<dbReference type="PANTHER" id="PTHR33164:SF57">
    <property type="entry name" value="MARR-FAMILY TRANSCRIPTIONAL REGULATOR"/>
    <property type="match status" value="1"/>
</dbReference>
<reference evidence="5 6" key="6">
    <citation type="journal article" date="2011" name="Appl. Environ. Microbiol.">
        <title>Involvement of the azorhizobial chromosome partition gene (parA) in the onset of bacteroid differentiation during Sesbania rostrata stem nodule development.</title>
        <authorList>
            <person name="Liu CT."/>
            <person name="Lee KB."/>
            <person name="Wang YS."/>
            <person name="Peng MH."/>
            <person name="Lee KT."/>
            <person name="Suzuki S."/>
            <person name="Suzuki T."/>
            <person name="Oyaizu H."/>
        </authorList>
    </citation>
    <scope>NUCLEOTIDE SEQUENCE [LARGE SCALE GENOMIC DNA]</scope>
    <source>
        <strain evidence="6">ATCC 43989 / DSM 5975 / JCM 20966 / LMG 6465 / NBRC 14845 / NCIMB 13405 / ORS 571</strain>
    </source>
</reference>
<dbReference type="HOGENOM" id="CLU_083287_27_2_5"/>
<dbReference type="PROSITE" id="PS50995">
    <property type="entry name" value="HTH_MARR_2"/>
    <property type="match status" value="1"/>
</dbReference>
<organism evidence="5 6">
    <name type="scientific">Azorhizobium caulinodans (strain ATCC 43989 / DSM 5975 / JCM 20966 / LMG 6465 / NBRC 14845 / NCIMB 13405 / ORS 571)</name>
    <dbReference type="NCBI Taxonomy" id="438753"/>
    <lineage>
        <taxon>Bacteria</taxon>
        <taxon>Pseudomonadati</taxon>
        <taxon>Pseudomonadota</taxon>
        <taxon>Alphaproteobacteria</taxon>
        <taxon>Hyphomicrobiales</taxon>
        <taxon>Xanthobacteraceae</taxon>
        <taxon>Azorhizobium</taxon>
    </lineage>
</organism>
<keyword evidence="6" id="KW-1185">Reference proteome</keyword>
<dbReference type="RefSeq" id="WP_012171707.1">
    <property type="nucleotide sequence ID" value="NC_009937.1"/>
</dbReference>
<keyword evidence="2" id="KW-0238">DNA-binding</keyword>
<evidence type="ECO:0000313" key="6">
    <source>
        <dbReference type="Proteomes" id="UP000000270"/>
    </source>
</evidence>
<reference evidence="5 6" key="1">
    <citation type="journal article" date="2007" name="Appl. Environ. Microbiol.">
        <title>Rhizobial factors required for stem nodule maturation and maintenance in Sesbania rostrata-Azorhizobium caulinodans ORS571 symbiosis.</title>
        <authorList>
            <person name="Suzuki S."/>
            <person name="Aono T."/>
            <person name="Lee KB."/>
            <person name="Suzuki T."/>
            <person name="Liu CT."/>
            <person name="Miwa H."/>
            <person name="Wakao S."/>
            <person name="Iki T."/>
            <person name="Oyaizu H."/>
        </authorList>
    </citation>
    <scope>NUCLEOTIDE SEQUENCE [LARGE SCALE GENOMIC DNA]</scope>
    <source>
        <strain evidence="6">ATCC 43989 / DSM 5975 / JCM 20966 / LMG 6465 / NBRC 14845 / NCIMB 13405 / ORS 571</strain>
    </source>
</reference>
<dbReference type="InterPro" id="IPR023187">
    <property type="entry name" value="Tscrpt_reg_MarR-type_CS"/>
</dbReference>
<dbReference type="EMBL" id="AP009384">
    <property type="protein sequence ID" value="BAF89181.1"/>
    <property type="molecule type" value="Genomic_DNA"/>
</dbReference>
<protein>
    <submittedName>
        <fullName evidence="5">Regulatory protein</fullName>
    </submittedName>
</protein>
<dbReference type="AlphaFoldDB" id="A8ICA7"/>
<keyword evidence="3" id="KW-0804">Transcription</keyword>
<dbReference type="GO" id="GO:0006950">
    <property type="term" value="P:response to stress"/>
    <property type="evidence" value="ECO:0007669"/>
    <property type="project" value="TreeGrafter"/>
</dbReference>
<accession>A8ICA7</accession>
<dbReference type="Gene3D" id="1.10.10.10">
    <property type="entry name" value="Winged helix-like DNA-binding domain superfamily/Winged helix DNA-binding domain"/>
    <property type="match status" value="1"/>
</dbReference>
<dbReference type="PRINTS" id="PR00598">
    <property type="entry name" value="HTHMARR"/>
</dbReference>
<dbReference type="GO" id="GO:0003677">
    <property type="term" value="F:DNA binding"/>
    <property type="evidence" value="ECO:0007669"/>
    <property type="project" value="UniProtKB-KW"/>
</dbReference>
<dbReference type="PANTHER" id="PTHR33164">
    <property type="entry name" value="TRANSCRIPTIONAL REGULATOR, MARR FAMILY"/>
    <property type="match status" value="1"/>
</dbReference>
<dbReference type="SUPFAM" id="SSF46785">
    <property type="entry name" value="Winged helix' DNA-binding domain"/>
    <property type="match status" value="1"/>
</dbReference>
<keyword evidence="1" id="KW-0805">Transcription regulation</keyword>
<dbReference type="eggNOG" id="COG1846">
    <property type="taxonomic scope" value="Bacteria"/>
</dbReference>
<sequence length="171" mass="19274">MTEPMPEDFEALVRDEPAGSKMELRLWLRLLSVSNLVSAEIRRRLRAEFDVTLPRFDVLAQLNREPDGLRLGDLSRRMMVSNGNITGLIDRLVEEGLVVRKVDPNDRRAATVRLSRAGATMFRIMASAHEAWIHELFGDLSKRQVAGLLDELETLKRSVAGVVHATEADRS</sequence>
<evidence type="ECO:0000313" key="5">
    <source>
        <dbReference type="EMBL" id="BAF89181.1"/>
    </source>
</evidence>
<reference evidence="5 6" key="3">
    <citation type="journal article" date="2008" name="BMC Genomics">
        <title>The genome of the versatile nitrogen fixer Azorhizobium caulinodans ORS571.</title>
        <authorList>
            <person name="Lee KB."/>
            <person name="Backer P.D."/>
            <person name="Aono T."/>
            <person name="Liu CT."/>
            <person name="Suzuki S."/>
            <person name="Suzuki T."/>
            <person name="Kaneko T."/>
            <person name="Yamada M."/>
            <person name="Tabata S."/>
            <person name="Kupfer D.M."/>
            <person name="Najar F.Z."/>
            <person name="Wiley G.B."/>
            <person name="Roe B."/>
            <person name="Binnewies T.T."/>
            <person name="Ussery D.W."/>
            <person name="D'Haeze W."/>
            <person name="Herder J.D."/>
            <person name="Gevers D."/>
            <person name="Vereecke D."/>
            <person name="Holsters M."/>
            <person name="Oyaizu H."/>
        </authorList>
    </citation>
    <scope>NUCLEOTIDE SEQUENCE [LARGE SCALE GENOMIC DNA]</scope>
    <source>
        <strain evidence="6">ATCC 43989 / DSM 5975 / JCM 20966 / LMG 6465 / NBRC 14845 / NCIMB 13405 / ORS 571</strain>
    </source>
</reference>
<dbReference type="Proteomes" id="UP000000270">
    <property type="component" value="Chromosome"/>
</dbReference>
<dbReference type="PROSITE" id="PS01117">
    <property type="entry name" value="HTH_MARR_1"/>
    <property type="match status" value="1"/>
</dbReference>
<reference evidence="6" key="2">
    <citation type="submission" date="2007-04" db="EMBL/GenBank/DDBJ databases">
        <title>Complete genome sequence of the nitrogen-fixing bacterium Azorhizobium caulinodans ORS571.</title>
        <authorList>
            <person name="Lee K.B."/>
            <person name="Backer P.D."/>
            <person name="Aono T."/>
            <person name="Liu C.T."/>
            <person name="Suzuki S."/>
            <person name="Suzuki T."/>
            <person name="Kaneko T."/>
            <person name="Yamada M."/>
            <person name="Tabata S."/>
            <person name="Kupfer D.M."/>
            <person name="Najar F.Z."/>
            <person name="Wiley G.B."/>
            <person name="Roe B."/>
            <person name="Binnewies T."/>
            <person name="Ussery D."/>
            <person name="Vereecke D."/>
            <person name="Gevers D."/>
            <person name="Holsters M."/>
            <person name="Oyaizu H."/>
        </authorList>
    </citation>
    <scope>NUCLEOTIDE SEQUENCE [LARGE SCALE GENOMIC DNA]</scope>
    <source>
        <strain evidence="6">ATCC 43989 / DSM 5975 / JCM 20966 / LMG 6465 / NBRC 14845 / NCIMB 13405 / ORS 571</strain>
    </source>
</reference>